<dbReference type="InterPro" id="IPR037944">
    <property type="entry name" value="PRX5-like"/>
</dbReference>
<evidence type="ECO:0000256" key="6">
    <source>
        <dbReference type="RuleBase" id="RU366011"/>
    </source>
</evidence>
<feature type="domain" description="Thioredoxin" evidence="7">
    <location>
        <begin position="3"/>
        <end position="162"/>
    </location>
</feature>
<proteinExistence type="inferred from homology"/>
<dbReference type="eggNOG" id="COG0678">
    <property type="taxonomic scope" value="Bacteria"/>
</dbReference>
<dbReference type="EMBL" id="AQQY01000004">
    <property type="protein sequence ID" value="KCV82226.1"/>
    <property type="molecule type" value="Genomic_DNA"/>
</dbReference>
<reference evidence="8 9" key="1">
    <citation type="submission" date="2013-04" db="EMBL/GenBank/DDBJ databases">
        <title>Shimia sp. 22II-S11-Z10 Genome Sequencing.</title>
        <authorList>
            <person name="Lai Q."/>
            <person name="Li G."/>
            <person name="Shao Z."/>
        </authorList>
    </citation>
    <scope>NUCLEOTIDE SEQUENCE [LARGE SCALE GENOMIC DNA]</scope>
    <source>
        <strain evidence="9">22II-S11-Z10</strain>
    </source>
</reference>
<comment type="similarity">
    <text evidence="6">Belongs to the peroxiredoxin family. Prx5 subfamily.</text>
</comment>
<keyword evidence="3 6" id="KW-0560">Oxidoreductase</keyword>
<dbReference type="CDD" id="cd03013">
    <property type="entry name" value="PRX5_like"/>
    <property type="match status" value="1"/>
</dbReference>
<evidence type="ECO:0000256" key="4">
    <source>
        <dbReference type="ARBA" id="ARBA00023284"/>
    </source>
</evidence>
<dbReference type="PANTHER" id="PTHR10430">
    <property type="entry name" value="PEROXIREDOXIN"/>
    <property type="match status" value="1"/>
</dbReference>
<dbReference type="FunFam" id="3.40.30.10:FF:000020">
    <property type="entry name" value="Peroxiredoxin"/>
    <property type="match status" value="1"/>
</dbReference>
<dbReference type="RefSeq" id="WP_035250053.1">
    <property type="nucleotide sequence ID" value="NZ_AQQY01000004.1"/>
</dbReference>
<evidence type="ECO:0000256" key="1">
    <source>
        <dbReference type="ARBA" id="ARBA00022559"/>
    </source>
</evidence>
<dbReference type="InterPro" id="IPR036249">
    <property type="entry name" value="Thioredoxin-like_sf"/>
</dbReference>
<evidence type="ECO:0000313" key="8">
    <source>
        <dbReference type="EMBL" id="KCV82226.1"/>
    </source>
</evidence>
<dbReference type="GO" id="GO:0034599">
    <property type="term" value="P:cellular response to oxidative stress"/>
    <property type="evidence" value="ECO:0007669"/>
    <property type="project" value="InterPro"/>
</dbReference>
<feature type="active site" description="Cysteine sulfenic acid (-SOH) intermediate" evidence="5">
    <location>
        <position position="49"/>
    </location>
</feature>
<evidence type="ECO:0000313" key="9">
    <source>
        <dbReference type="Proteomes" id="UP000024836"/>
    </source>
</evidence>
<dbReference type="InterPro" id="IPR013740">
    <property type="entry name" value="Redoxin"/>
</dbReference>
<sequence length="162" mass="16800">MTLSVGATLPDAELTYLGADGPATVKLSEKLAGKKVVLFALPGAYTGPCSTIHLPSFIKVMDQLKAKGVDEVICIAVNDPFVLTAWGKDTGATEAGITLLGDSSAELTKALGVEFTAPPLGLYDRSNRYALLLDDGVITVAQVDDPGVCDISTGDKFLEALG</sequence>
<dbReference type="Proteomes" id="UP000024836">
    <property type="component" value="Unassembled WGS sequence"/>
</dbReference>
<gene>
    <name evidence="8" type="ORF">ATO10_07547</name>
</gene>
<dbReference type="GO" id="GO:0042744">
    <property type="term" value="P:hydrogen peroxide catabolic process"/>
    <property type="evidence" value="ECO:0007669"/>
    <property type="project" value="TreeGrafter"/>
</dbReference>
<name>A0A058ZN78_9RHOB</name>
<dbReference type="Pfam" id="PF08534">
    <property type="entry name" value="Redoxin"/>
    <property type="match status" value="1"/>
</dbReference>
<evidence type="ECO:0000256" key="2">
    <source>
        <dbReference type="ARBA" id="ARBA00022862"/>
    </source>
</evidence>
<accession>A0A058ZN78</accession>
<organism evidence="8 9">
    <name type="scientific">Actibacterium atlanticum</name>
    <dbReference type="NCBI Taxonomy" id="1461693"/>
    <lineage>
        <taxon>Bacteria</taxon>
        <taxon>Pseudomonadati</taxon>
        <taxon>Pseudomonadota</taxon>
        <taxon>Alphaproteobacteria</taxon>
        <taxon>Rhodobacterales</taxon>
        <taxon>Roseobacteraceae</taxon>
        <taxon>Actibacterium</taxon>
    </lineage>
</organism>
<keyword evidence="1 6" id="KW-0575">Peroxidase</keyword>
<dbReference type="PROSITE" id="PS51352">
    <property type="entry name" value="THIOREDOXIN_2"/>
    <property type="match status" value="1"/>
</dbReference>
<dbReference type="GO" id="GO:0045454">
    <property type="term" value="P:cell redox homeostasis"/>
    <property type="evidence" value="ECO:0007669"/>
    <property type="project" value="TreeGrafter"/>
</dbReference>
<keyword evidence="2 6" id="KW-0049">Antioxidant</keyword>
<dbReference type="GO" id="GO:0008379">
    <property type="term" value="F:thioredoxin peroxidase activity"/>
    <property type="evidence" value="ECO:0007669"/>
    <property type="project" value="InterPro"/>
</dbReference>
<dbReference type="PATRIC" id="fig|1461693.3.peg.1536"/>
<dbReference type="STRING" id="1461693.ATO10_07547"/>
<keyword evidence="9" id="KW-1185">Reference proteome</keyword>
<dbReference type="OrthoDB" id="9800621at2"/>
<evidence type="ECO:0000259" key="7">
    <source>
        <dbReference type="PROSITE" id="PS51352"/>
    </source>
</evidence>
<dbReference type="SUPFAM" id="SSF52833">
    <property type="entry name" value="Thioredoxin-like"/>
    <property type="match status" value="1"/>
</dbReference>
<evidence type="ECO:0000256" key="3">
    <source>
        <dbReference type="ARBA" id="ARBA00023002"/>
    </source>
</evidence>
<dbReference type="Gene3D" id="3.40.30.10">
    <property type="entry name" value="Glutaredoxin"/>
    <property type="match status" value="1"/>
</dbReference>
<dbReference type="PANTHER" id="PTHR10430:SF16">
    <property type="entry name" value="PEROXIREDOXIN-5, MITOCHONDRIAL"/>
    <property type="match status" value="1"/>
</dbReference>
<dbReference type="EC" id="1.11.1.27" evidence="6"/>
<dbReference type="InterPro" id="IPR013766">
    <property type="entry name" value="Thioredoxin_domain"/>
</dbReference>
<dbReference type="AlphaFoldDB" id="A0A058ZN78"/>
<protein>
    <recommendedName>
        <fullName evidence="6">Glutathione-dependent peroxiredoxin</fullName>
        <ecNumber evidence="6">1.11.1.27</ecNumber>
    </recommendedName>
</protein>
<comment type="function">
    <text evidence="6">Thiol-specific peroxidase that catalyzes the reduction of hydrogen peroxide and organic hydroperoxides to water and alcohols, respectively. Plays a role in cell protection against oxidative stress by detoxifying peroxides.</text>
</comment>
<keyword evidence="4 6" id="KW-0676">Redox-active center</keyword>
<evidence type="ECO:0000256" key="5">
    <source>
        <dbReference type="PIRSR" id="PIRSR637944-1"/>
    </source>
</evidence>
<comment type="catalytic activity">
    <reaction evidence="6">
        <text>a hydroperoxide + 2 glutathione = an alcohol + glutathione disulfide + H2O</text>
        <dbReference type="Rhea" id="RHEA:62632"/>
        <dbReference type="ChEBI" id="CHEBI:15377"/>
        <dbReference type="ChEBI" id="CHEBI:30879"/>
        <dbReference type="ChEBI" id="CHEBI:35924"/>
        <dbReference type="ChEBI" id="CHEBI:57925"/>
        <dbReference type="ChEBI" id="CHEBI:58297"/>
        <dbReference type="EC" id="1.11.1.27"/>
    </reaction>
</comment>
<dbReference type="GO" id="GO:0005737">
    <property type="term" value="C:cytoplasm"/>
    <property type="evidence" value="ECO:0007669"/>
    <property type="project" value="TreeGrafter"/>
</dbReference>
<comment type="caution">
    <text evidence="8">The sequence shown here is derived from an EMBL/GenBank/DDBJ whole genome shotgun (WGS) entry which is preliminary data.</text>
</comment>